<dbReference type="VEuPathDB" id="FungiDB:GWK60_I00759"/>
<dbReference type="Pfam" id="PF10270">
    <property type="entry name" value="MMgT"/>
    <property type="match status" value="1"/>
</dbReference>
<organism evidence="6 7">
    <name type="scientific">Candida glabrata</name>
    <name type="common">Yeast</name>
    <name type="synonym">Torulopsis glabrata</name>
    <dbReference type="NCBI Taxonomy" id="5478"/>
    <lineage>
        <taxon>Eukaryota</taxon>
        <taxon>Fungi</taxon>
        <taxon>Dikarya</taxon>
        <taxon>Ascomycota</taxon>
        <taxon>Saccharomycotina</taxon>
        <taxon>Saccharomycetes</taxon>
        <taxon>Saccharomycetales</taxon>
        <taxon>Saccharomycetaceae</taxon>
        <taxon>Nakaseomyces</taxon>
    </lineage>
</organism>
<proteinExistence type="inferred from homology"/>
<evidence type="ECO:0000256" key="3">
    <source>
        <dbReference type="ARBA" id="ARBA00022692"/>
    </source>
</evidence>
<reference evidence="6 7" key="1">
    <citation type="submission" date="2015-10" db="EMBL/GenBank/DDBJ databases">
        <title>Draft genomes sequences of Candida glabrata isolates 1A, 1B, 2A, 2B, 3A and 3B.</title>
        <authorList>
            <person name="Haavelsrud O.E."/>
            <person name="Gaustad P."/>
        </authorList>
    </citation>
    <scope>NUCLEOTIDE SEQUENCE [LARGE SCALE GENOMIC DNA]</scope>
    <source>
        <strain evidence="6">910700640</strain>
    </source>
</reference>
<evidence type="ECO:0000313" key="6">
    <source>
        <dbReference type="EMBL" id="KTB05649.1"/>
    </source>
</evidence>
<evidence type="ECO:0000313" key="7">
    <source>
        <dbReference type="Proteomes" id="UP000054886"/>
    </source>
</evidence>
<dbReference type="GO" id="GO:0034975">
    <property type="term" value="P:protein folding in endoplasmic reticulum"/>
    <property type="evidence" value="ECO:0007669"/>
    <property type="project" value="TreeGrafter"/>
</dbReference>
<evidence type="ECO:0000256" key="2">
    <source>
        <dbReference type="ARBA" id="ARBA00006109"/>
    </source>
</evidence>
<dbReference type="GO" id="GO:0015914">
    <property type="term" value="P:phospholipid transport"/>
    <property type="evidence" value="ECO:0007669"/>
    <property type="project" value="EnsemblFungi"/>
</dbReference>
<dbReference type="PANTHER" id="PTHR28144">
    <property type="entry name" value="ER MEMBRANE PROTEIN COMPLEX SUBUNIT 5"/>
    <property type="match status" value="1"/>
</dbReference>
<comment type="caution">
    <text evidence="6">The sequence shown here is derived from an EMBL/GenBank/DDBJ whole genome shotgun (WGS) entry which is preliminary data.</text>
</comment>
<name>A0A0W0D1E7_CANGB</name>
<dbReference type="VEuPathDB" id="FungiDB:GW608_I00759"/>
<dbReference type="OrthoDB" id="44756at2759"/>
<dbReference type="GO" id="GO:0032977">
    <property type="term" value="F:membrane insertase activity"/>
    <property type="evidence" value="ECO:0007669"/>
    <property type="project" value="EnsemblFungi"/>
</dbReference>
<evidence type="ECO:0000256" key="4">
    <source>
        <dbReference type="ARBA" id="ARBA00022989"/>
    </source>
</evidence>
<sequence length="135" mass="15399">MGLVSKSLYAVSLLQLLHAGFSSYEFHQVMKKHNRVGAQLPQDIKFEVLCAIIIFTLGVFLSFEVLQYYPLRGEEKPLGPKQYLLDIKLNKSSNIDNLVGVDPNGEVSYTPSFVDIKEKREQVQKWLNEIPKKSN</sequence>
<dbReference type="PhylomeDB" id="A0A0W0D1E7"/>
<dbReference type="InterPro" id="IPR053279">
    <property type="entry name" value="EMC_subunit"/>
</dbReference>
<evidence type="ECO:0000256" key="5">
    <source>
        <dbReference type="ARBA" id="ARBA00023136"/>
    </source>
</evidence>
<dbReference type="GO" id="GO:0045050">
    <property type="term" value="P:protein insertion into ER membrane by stop-transfer membrane-anchor sequence"/>
    <property type="evidence" value="ECO:0007669"/>
    <property type="project" value="EnsemblFungi"/>
</dbReference>
<keyword evidence="3" id="KW-0812">Transmembrane</keyword>
<accession>A0A0W0D1E7</accession>
<keyword evidence="4" id="KW-1133">Transmembrane helix</keyword>
<dbReference type="VEuPathDB" id="FungiDB:CAGL0I05324g"/>
<comment type="subcellular location">
    <subcellularLocation>
        <location evidence="1">Endomembrane system</location>
        <topology evidence="1">Multi-pass membrane protein</topology>
    </subcellularLocation>
</comment>
<dbReference type="VEuPathDB" id="FungiDB:B1J91_I05324g"/>
<keyword evidence="5" id="KW-0472">Membrane</keyword>
<dbReference type="EMBL" id="LLZZ01000112">
    <property type="protein sequence ID" value="KTB05649.1"/>
    <property type="molecule type" value="Genomic_DNA"/>
</dbReference>
<dbReference type="AlphaFoldDB" id="A0A0W0D1E7"/>
<dbReference type="Proteomes" id="UP000054886">
    <property type="component" value="Unassembled WGS sequence"/>
</dbReference>
<evidence type="ECO:0000256" key="1">
    <source>
        <dbReference type="ARBA" id="ARBA00004127"/>
    </source>
</evidence>
<dbReference type="GO" id="GO:0006644">
    <property type="term" value="P:phospholipid metabolic process"/>
    <property type="evidence" value="ECO:0007669"/>
    <property type="project" value="EnsemblFungi"/>
</dbReference>
<dbReference type="GO" id="GO:0072546">
    <property type="term" value="C:EMC complex"/>
    <property type="evidence" value="ECO:0007669"/>
    <property type="project" value="EnsemblFungi"/>
</dbReference>
<comment type="similarity">
    <text evidence="2">Belongs to the membrane magnesium transporter (TC 1.A.67) family.</text>
</comment>
<dbReference type="VEuPathDB" id="FungiDB:GVI51_I05093"/>
<dbReference type="OMA" id="STHYHTD"/>
<dbReference type="InterPro" id="IPR018937">
    <property type="entry name" value="MMgT"/>
</dbReference>
<gene>
    <name evidence="6" type="ORF">AO440_002566</name>
</gene>
<dbReference type="PANTHER" id="PTHR28144:SF1">
    <property type="entry name" value="ER MEMBRANE PROTEIN COMPLEX SUBUNIT 5"/>
    <property type="match status" value="1"/>
</dbReference>
<protein>
    <submittedName>
        <fullName evidence="6">ER membrane protein complex subunit 5</fullName>
    </submittedName>
</protein>